<dbReference type="SUPFAM" id="SSF57850">
    <property type="entry name" value="RING/U-box"/>
    <property type="match status" value="2"/>
</dbReference>
<dbReference type="InterPro" id="IPR044066">
    <property type="entry name" value="TRIAD_supradom"/>
</dbReference>
<proteinExistence type="predicted"/>
<evidence type="ECO:0000259" key="9">
    <source>
        <dbReference type="PROSITE" id="PS50089"/>
    </source>
</evidence>
<sequence>MAEVIDLTQLDDAPPPPPLRQKKKRARDEDSDDDVEITHVEKRERKATTGISTDEAAAAKQRETERLEKTPAMRRGGVGAPKSPLETAEAKWRAAGENAKSRLVRKLFRCCVARGALDQWRWKRDRPDEPLWDMLAACADEFWGAVDQSVVNGMFADPVFLEGELLFLGNRLALYAGRNAVAEAFSKIESVDGADGVECGICCDTFALTDSVPCEGDELHWFCKPCFRNYLTVTGTKGAGASQVKCPSCKALVGTDHVKGCLSAWELEDLEARAAERDAAVALRSDVAARLECVCGARGVVLKGDEPEDGIVQCPGLPGKPCERSYCIKCGAHAHPGKPCEDVDEGEDVLKSLGSDTKRCPACGNGITKVGGCNHVLCAPPGGCGKSFCFICLQPHESHDPAKCHGGQRAHDLMMAHRPEQEAETMRRHAAAQLDARRRGVAPPQLQYVPMPPAPRAPRALLDFQAAIAGARARLAGQRRPPPPQRFINLRCPAGARPGMNVEFTDPDPRGRGQRYSVVVPAGVAVGQEFRVPLPGFMQ</sequence>
<evidence type="ECO:0000256" key="8">
    <source>
        <dbReference type="SAM" id="MobiDB-lite"/>
    </source>
</evidence>
<dbReference type="InterPro" id="IPR031127">
    <property type="entry name" value="E3_UB_ligase_RBR"/>
</dbReference>
<keyword evidence="6" id="KW-0862">Zinc</keyword>
<keyword evidence="5" id="KW-0833">Ubl conjugation pathway</keyword>
<dbReference type="Gene3D" id="1.20.120.1750">
    <property type="match status" value="1"/>
</dbReference>
<dbReference type="Gene3D" id="3.30.40.10">
    <property type="entry name" value="Zinc/RING finger domain, C3HC4 (zinc finger)"/>
    <property type="match status" value="1"/>
</dbReference>
<evidence type="ECO:0000256" key="1">
    <source>
        <dbReference type="ARBA" id="ARBA00022679"/>
    </source>
</evidence>
<protein>
    <recommendedName>
        <fullName evidence="13">RING-type domain-containing protein</fullName>
    </recommendedName>
</protein>
<dbReference type="InterPro" id="IPR001841">
    <property type="entry name" value="Znf_RING"/>
</dbReference>
<dbReference type="PANTHER" id="PTHR11685">
    <property type="entry name" value="RBR FAMILY RING FINGER AND IBR DOMAIN-CONTAINING"/>
    <property type="match status" value="1"/>
</dbReference>
<dbReference type="AlphaFoldDB" id="A0A8J2SHX8"/>
<dbReference type="CDD" id="cd20335">
    <property type="entry name" value="BRcat_RBR"/>
    <property type="match status" value="1"/>
</dbReference>
<organism evidence="11 12">
    <name type="scientific">Pelagomonas calceolata</name>
    <dbReference type="NCBI Taxonomy" id="35677"/>
    <lineage>
        <taxon>Eukaryota</taxon>
        <taxon>Sar</taxon>
        <taxon>Stramenopiles</taxon>
        <taxon>Ochrophyta</taxon>
        <taxon>Pelagophyceae</taxon>
        <taxon>Pelagomonadales</taxon>
        <taxon>Pelagomonadaceae</taxon>
        <taxon>Pelagomonas</taxon>
    </lineage>
</organism>
<evidence type="ECO:0008006" key="13">
    <source>
        <dbReference type="Google" id="ProtNLM"/>
    </source>
</evidence>
<evidence type="ECO:0000256" key="2">
    <source>
        <dbReference type="ARBA" id="ARBA00022723"/>
    </source>
</evidence>
<gene>
    <name evidence="11" type="ORF">PECAL_2P11500</name>
</gene>
<dbReference type="GO" id="GO:0008270">
    <property type="term" value="F:zinc ion binding"/>
    <property type="evidence" value="ECO:0007669"/>
    <property type="project" value="UniProtKB-KW"/>
</dbReference>
<keyword evidence="12" id="KW-1185">Reference proteome</keyword>
<dbReference type="GO" id="GO:0004842">
    <property type="term" value="F:ubiquitin-protein transferase activity"/>
    <property type="evidence" value="ECO:0007669"/>
    <property type="project" value="InterPro"/>
</dbReference>
<keyword evidence="4 7" id="KW-0863">Zinc-finger</keyword>
<reference evidence="11" key="1">
    <citation type="submission" date="2021-11" db="EMBL/GenBank/DDBJ databases">
        <authorList>
            <consortium name="Genoscope - CEA"/>
            <person name="William W."/>
        </authorList>
    </citation>
    <scope>NUCLEOTIDE SEQUENCE</scope>
</reference>
<evidence type="ECO:0000259" key="10">
    <source>
        <dbReference type="PROSITE" id="PS51873"/>
    </source>
</evidence>
<feature type="compositionally biased region" description="Basic and acidic residues" evidence="8">
    <location>
        <begin position="60"/>
        <end position="71"/>
    </location>
</feature>
<feature type="domain" description="RING-type" evidence="10">
    <location>
        <begin position="195"/>
        <end position="408"/>
    </location>
</feature>
<keyword evidence="3" id="KW-0677">Repeat</keyword>
<dbReference type="Pfam" id="PF22191">
    <property type="entry name" value="IBR_1"/>
    <property type="match status" value="1"/>
</dbReference>
<evidence type="ECO:0000256" key="4">
    <source>
        <dbReference type="ARBA" id="ARBA00022771"/>
    </source>
</evidence>
<name>A0A8J2SHX8_9STRA</name>
<keyword evidence="2" id="KW-0479">Metal-binding</keyword>
<evidence type="ECO:0000256" key="3">
    <source>
        <dbReference type="ARBA" id="ARBA00022737"/>
    </source>
</evidence>
<dbReference type="PROSITE" id="PS51873">
    <property type="entry name" value="TRIAD"/>
    <property type="match status" value="1"/>
</dbReference>
<dbReference type="PROSITE" id="PS50089">
    <property type="entry name" value="ZF_RING_2"/>
    <property type="match status" value="1"/>
</dbReference>
<keyword evidence="1" id="KW-0808">Transferase</keyword>
<dbReference type="GO" id="GO:0016567">
    <property type="term" value="P:protein ubiquitination"/>
    <property type="evidence" value="ECO:0007669"/>
    <property type="project" value="InterPro"/>
</dbReference>
<evidence type="ECO:0000313" key="12">
    <source>
        <dbReference type="Proteomes" id="UP000789595"/>
    </source>
</evidence>
<evidence type="ECO:0000256" key="7">
    <source>
        <dbReference type="PROSITE-ProRule" id="PRU00175"/>
    </source>
</evidence>
<evidence type="ECO:0000256" key="6">
    <source>
        <dbReference type="ARBA" id="ARBA00022833"/>
    </source>
</evidence>
<dbReference type="InterPro" id="IPR013083">
    <property type="entry name" value="Znf_RING/FYVE/PHD"/>
</dbReference>
<evidence type="ECO:0000256" key="5">
    <source>
        <dbReference type="ARBA" id="ARBA00022786"/>
    </source>
</evidence>
<comment type="caution">
    <text evidence="11">The sequence shown here is derived from an EMBL/GenBank/DDBJ whole genome shotgun (WGS) entry which is preliminary data.</text>
</comment>
<feature type="region of interest" description="Disordered" evidence="8">
    <location>
        <begin position="1"/>
        <end position="87"/>
    </location>
</feature>
<dbReference type="OrthoDB" id="1431934at2759"/>
<accession>A0A8J2SHX8</accession>
<dbReference type="EMBL" id="CAKKNE010000002">
    <property type="protein sequence ID" value="CAH0368101.1"/>
    <property type="molecule type" value="Genomic_DNA"/>
</dbReference>
<evidence type="ECO:0000313" key="11">
    <source>
        <dbReference type="EMBL" id="CAH0368101.1"/>
    </source>
</evidence>
<feature type="compositionally biased region" description="Basic and acidic residues" evidence="8">
    <location>
        <begin position="36"/>
        <end position="47"/>
    </location>
</feature>
<dbReference type="CDD" id="cd20336">
    <property type="entry name" value="Rcat_RBR"/>
    <property type="match status" value="1"/>
</dbReference>
<feature type="domain" description="RING-type" evidence="9">
    <location>
        <begin position="199"/>
        <end position="250"/>
    </location>
</feature>
<dbReference type="Proteomes" id="UP000789595">
    <property type="component" value="Unassembled WGS sequence"/>
</dbReference>